<dbReference type="EMBL" id="CAJNOQ010009251">
    <property type="protein sequence ID" value="CAF1219568.1"/>
    <property type="molecule type" value="Genomic_DNA"/>
</dbReference>
<evidence type="ECO:0000256" key="3">
    <source>
        <dbReference type="ARBA" id="ARBA00022989"/>
    </source>
</evidence>
<dbReference type="AlphaFoldDB" id="A0A814XRW0"/>
<comment type="caution">
    <text evidence="8">The sequence shown here is derived from an EMBL/GenBank/DDBJ whole genome shotgun (WGS) entry which is preliminary data.</text>
</comment>
<evidence type="ECO:0000256" key="5">
    <source>
        <dbReference type="SAM" id="MobiDB-lite"/>
    </source>
</evidence>
<reference evidence="8" key="1">
    <citation type="submission" date="2021-02" db="EMBL/GenBank/DDBJ databases">
        <authorList>
            <person name="Nowell W R."/>
        </authorList>
    </citation>
    <scope>NUCLEOTIDE SEQUENCE</scope>
</reference>
<keyword evidence="4 6" id="KW-0472">Membrane</keyword>
<feature type="compositionally biased region" description="Polar residues" evidence="5">
    <location>
        <begin position="249"/>
        <end position="260"/>
    </location>
</feature>
<feature type="transmembrane region" description="Helical" evidence="6">
    <location>
        <begin position="98"/>
        <end position="116"/>
    </location>
</feature>
<comment type="subcellular location">
    <subcellularLocation>
        <location evidence="1">Membrane</location>
        <topology evidence="1">Multi-pass membrane protein</topology>
    </subcellularLocation>
</comment>
<feature type="transmembrane region" description="Helical" evidence="6">
    <location>
        <begin position="123"/>
        <end position="145"/>
    </location>
</feature>
<evidence type="ECO:0000256" key="1">
    <source>
        <dbReference type="ARBA" id="ARBA00004141"/>
    </source>
</evidence>
<dbReference type="EMBL" id="CAJOBC010009254">
    <property type="protein sequence ID" value="CAF3983094.1"/>
    <property type="molecule type" value="Genomic_DNA"/>
</dbReference>
<dbReference type="EMBL" id="CAJOBA010000727">
    <property type="protein sequence ID" value="CAF3552476.1"/>
    <property type="molecule type" value="Genomic_DNA"/>
</dbReference>
<dbReference type="Pfam" id="PF00822">
    <property type="entry name" value="PMP22_Claudin"/>
    <property type="match status" value="1"/>
</dbReference>
<evidence type="ECO:0000256" key="4">
    <source>
        <dbReference type="ARBA" id="ARBA00023136"/>
    </source>
</evidence>
<proteinExistence type="predicted"/>
<organism evidence="8 11">
    <name type="scientific">Didymodactylos carnosus</name>
    <dbReference type="NCBI Taxonomy" id="1234261"/>
    <lineage>
        <taxon>Eukaryota</taxon>
        <taxon>Metazoa</taxon>
        <taxon>Spiralia</taxon>
        <taxon>Gnathifera</taxon>
        <taxon>Rotifera</taxon>
        <taxon>Eurotatoria</taxon>
        <taxon>Bdelloidea</taxon>
        <taxon>Philodinida</taxon>
        <taxon>Philodinidae</taxon>
        <taxon>Didymodactylos</taxon>
    </lineage>
</organism>
<dbReference type="GO" id="GO:0016020">
    <property type="term" value="C:membrane"/>
    <property type="evidence" value="ECO:0007669"/>
    <property type="project" value="UniProtKB-SubCell"/>
</dbReference>
<dbReference type="OrthoDB" id="10012412at2759"/>
<keyword evidence="3 6" id="KW-1133">Transmembrane helix</keyword>
<accession>A0A814XRW0</accession>
<keyword evidence="11" id="KW-1185">Reference proteome</keyword>
<dbReference type="InterPro" id="IPR004031">
    <property type="entry name" value="PMP22/EMP/MP20/Claudin"/>
</dbReference>
<protein>
    <submittedName>
        <fullName evidence="8">Uncharacterized protein</fullName>
    </submittedName>
</protein>
<evidence type="ECO:0000256" key="6">
    <source>
        <dbReference type="SAM" id="Phobius"/>
    </source>
</evidence>
<evidence type="ECO:0000313" key="11">
    <source>
        <dbReference type="Proteomes" id="UP000663829"/>
    </source>
</evidence>
<dbReference type="Proteomes" id="UP000682733">
    <property type="component" value="Unassembled WGS sequence"/>
</dbReference>
<feature type="region of interest" description="Disordered" evidence="5">
    <location>
        <begin position="223"/>
        <end position="262"/>
    </location>
</feature>
<evidence type="ECO:0000313" key="8">
    <source>
        <dbReference type="EMBL" id="CAF1219568.1"/>
    </source>
</evidence>
<keyword evidence="2 6" id="KW-0812">Transmembrane</keyword>
<feature type="compositionally biased region" description="Low complexity" evidence="5">
    <location>
        <begin position="225"/>
        <end position="248"/>
    </location>
</feature>
<dbReference type="Gene3D" id="1.20.140.150">
    <property type="match status" value="1"/>
</dbReference>
<evidence type="ECO:0000313" key="9">
    <source>
        <dbReference type="EMBL" id="CAF3552476.1"/>
    </source>
</evidence>
<sequence length="316" mass="35833">MTIVMVVRTIGIGRIFLPFVLVTYLLALTLNIISFSAPDWLVYTDVSIKIGLWRICDTSKIGYDKCADWNDRTYPTNLANTVFIGPPDYVKSSQGLEIISFLFYIITGMLLLFAILKFSIPLLFFIGAIMLLISVIFLSATLGIMCNQGRARHGGYLHFAWLPFDKMTEAASNNEIVNNGISHQVNQLNPPPYQPQQQQSSSFSYNHLPDTLSYGLMNNTNANSYPMLQHQQPQQPQQQQQYLDDQQPSTNPNYVFSSYTQPPPSVLTKLAREYVRNQMFNPQQQPAPVLGESVLENIPQYIDLQPQHTNQPQGYI</sequence>
<evidence type="ECO:0000256" key="2">
    <source>
        <dbReference type="ARBA" id="ARBA00022692"/>
    </source>
</evidence>
<evidence type="ECO:0000313" key="7">
    <source>
        <dbReference type="EMBL" id="CAF0771605.1"/>
    </source>
</evidence>
<evidence type="ECO:0000313" key="10">
    <source>
        <dbReference type="EMBL" id="CAF3983094.1"/>
    </source>
</evidence>
<dbReference type="EMBL" id="CAJNOK010000727">
    <property type="protein sequence ID" value="CAF0771605.1"/>
    <property type="molecule type" value="Genomic_DNA"/>
</dbReference>
<dbReference type="Proteomes" id="UP000677228">
    <property type="component" value="Unassembled WGS sequence"/>
</dbReference>
<feature type="transmembrane region" description="Helical" evidence="6">
    <location>
        <begin position="12"/>
        <end position="33"/>
    </location>
</feature>
<dbReference type="Proteomes" id="UP000663829">
    <property type="component" value="Unassembled WGS sequence"/>
</dbReference>
<name>A0A814XRW0_9BILA</name>
<dbReference type="Proteomes" id="UP000681722">
    <property type="component" value="Unassembled WGS sequence"/>
</dbReference>
<gene>
    <name evidence="8" type="ORF">GPM918_LOCUS24618</name>
    <name evidence="7" type="ORF">OVA965_LOCUS3114</name>
    <name evidence="10" type="ORF">SRO942_LOCUS24621</name>
    <name evidence="9" type="ORF">TMI583_LOCUS3113</name>
</gene>